<evidence type="ECO:0000259" key="2">
    <source>
        <dbReference type="Pfam" id="PF10453"/>
    </source>
</evidence>
<dbReference type="PANTHER" id="PTHR13309">
    <property type="entry name" value="NUCLEAR FRAGILE X MENTAL RETARDATION PROTEIN INTERACTING PROTEIN 1"/>
    <property type="match status" value="1"/>
</dbReference>
<feature type="region of interest" description="Disordered" evidence="1">
    <location>
        <begin position="216"/>
        <end position="238"/>
    </location>
</feature>
<protein>
    <submittedName>
        <fullName evidence="4">Nuclear fragile X mental retardation-interacting protein 1</fullName>
    </submittedName>
</protein>
<proteinExistence type="predicted"/>
<evidence type="ECO:0000313" key="3">
    <source>
        <dbReference type="Proteomes" id="UP000694904"/>
    </source>
</evidence>
<sequence length="441" mass="50895">MEQKFLLPSPNFNKMFNKPNKTNLHYLTPSGMTLLSREKQPPPMYGAHGSTVAPKYFQVGKQQNICVTKITSNYSPSRTEYCGNCKMELATSQDMRRHFNQHQTCPAEECSFTALSFIMERHIEANHITGLYKTVKKVWTPQNIAAWRAERCKRFPTAASVKIAKQAKEQRLKRGERLEASKMRFGILDDRRNMRLHSYTKKRKSVKEIKKLGCMNTSERQSDRQKGPKKVMGNTTLQDPSNSCLIDVPIFRGTSKMIDYKHIRLNSRNEVDNALSNMFRMYDTDTESENEASDNNNHDVGDLAHFTFVEPKITVDDYDDNSDDTKLKYSVTPLTENITKYEFTIGSSSSDEGPDDVPIERNKESLSSAQQDRLRSKVIKAFKSNPFPKKKRFSGLNYMRARQLNNLNTMLSKLLDSEIRHERNVLLQCVRYVCAKNFFDL</sequence>
<evidence type="ECO:0000313" key="4">
    <source>
        <dbReference type="RefSeq" id="XP_017872830.1"/>
    </source>
</evidence>
<organism evidence="3 4">
    <name type="scientific">Drosophila arizonae</name>
    <name type="common">Fruit fly</name>
    <dbReference type="NCBI Taxonomy" id="7263"/>
    <lineage>
        <taxon>Eukaryota</taxon>
        <taxon>Metazoa</taxon>
        <taxon>Ecdysozoa</taxon>
        <taxon>Arthropoda</taxon>
        <taxon>Hexapoda</taxon>
        <taxon>Insecta</taxon>
        <taxon>Pterygota</taxon>
        <taxon>Neoptera</taxon>
        <taxon>Endopterygota</taxon>
        <taxon>Diptera</taxon>
        <taxon>Brachycera</taxon>
        <taxon>Muscomorpha</taxon>
        <taxon>Ephydroidea</taxon>
        <taxon>Drosophilidae</taxon>
        <taxon>Drosophila</taxon>
    </lineage>
</organism>
<dbReference type="Proteomes" id="UP000694904">
    <property type="component" value="Unplaced"/>
</dbReference>
<dbReference type="PANTHER" id="PTHR13309:SF0">
    <property type="entry name" value="FMR1-INTERACTING PROTEIN NUFIP1"/>
    <property type="match status" value="1"/>
</dbReference>
<evidence type="ECO:0000256" key="1">
    <source>
        <dbReference type="SAM" id="MobiDB-lite"/>
    </source>
</evidence>
<dbReference type="InterPro" id="IPR039136">
    <property type="entry name" value="NUFIP1-like"/>
</dbReference>
<gene>
    <name evidence="4" type="primary">LOC108620434</name>
</gene>
<reference evidence="4" key="1">
    <citation type="submission" date="2025-08" db="UniProtKB">
        <authorList>
            <consortium name="RefSeq"/>
        </authorList>
    </citation>
    <scope>IDENTIFICATION</scope>
    <source>
        <tissue evidence="4">Whole organism</tissue>
    </source>
</reference>
<dbReference type="RefSeq" id="XP_017872830.1">
    <property type="nucleotide sequence ID" value="XM_018017341.1"/>
</dbReference>
<dbReference type="InterPro" id="IPR019496">
    <property type="entry name" value="NUFIP1_cons_dom"/>
</dbReference>
<dbReference type="Pfam" id="PF10453">
    <property type="entry name" value="NUFIP1"/>
    <property type="match status" value="1"/>
</dbReference>
<keyword evidence="3" id="KW-1185">Reference proteome</keyword>
<accession>A0ABM1Q044</accession>
<name>A0ABM1Q044_DROAR</name>
<feature type="domain" description="FMR1-interacting protein 1 conserved" evidence="2">
    <location>
        <begin position="122"/>
        <end position="176"/>
    </location>
</feature>
<dbReference type="GeneID" id="108620434"/>
<feature type="region of interest" description="Disordered" evidence="1">
    <location>
        <begin position="345"/>
        <end position="370"/>
    </location>
</feature>